<evidence type="ECO:0000256" key="3">
    <source>
        <dbReference type="ARBA" id="ARBA00022825"/>
    </source>
</evidence>
<feature type="compositionally biased region" description="Polar residues" evidence="6">
    <location>
        <begin position="42"/>
        <end position="68"/>
    </location>
</feature>
<evidence type="ECO:0000256" key="4">
    <source>
        <dbReference type="ARBA" id="ARBA00023157"/>
    </source>
</evidence>
<dbReference type="PANTHER" id="PTHR24252:SF7">
    <property type="entry name" value="HYALIN"/>
    <property type="match status" value="1"/>
</dbReference>
<dbReference type="InterPro" id="IPR043504">
    <property type="entry name" value="Peptidase_S1_PA_chymotrypsin"/>
</dbReference>
<dbReference type="PROSITE" id="PS00134">
    <property type="entry name" value="TRYPSIN_HIS"/>
    <property type="match status" value="1"/>
</dbReference>
<accession>A0A482WTQ2</accession>
<feature type="domain" description="Peptidase S1" evidence="7">
    <location>
        <begin position="78"/>
        <end position="328"/>
    </location>
</feature>
<dbReference type="Gene3D" id="2.40.10.10">
    <property type="entry name" value="Trypsin-like serine proteases"/>
    <property type="match status" value="1"/>
</dbReference>
<gene>
    <name evidence="8" type="ORF">LSTR_LSTR004536</name>
</gene>
<dbReference type="FunFam" id="2.40.10.10:FF:000003">
    <property type="entry name" value="Transmembrane serine protease 3"/>
    <property type="match status" value="1"/>
</dbReference>
<comment type="caution">
    <text evidence="8">The sequence shown here is derived from an EMBL/GenBank/DDBJ whole genome shotgun (WGS) entry which is preliminary data.</text>
</comment>
<dbReference type="InterPro" id="IPR001254">
    <property type="entry name" value="Trypsin_dom"/>
</dbReference>
<sequence>MIPITSILLIAAIREVSPQFSSSWSFRNGGFPKFPPSKPSPQWNSHHSASISGPTSLQCGTRSVSHQPLRTGGATAKIVGGSAATYGAYPWQVEIQAYRPEKRKFEHHCGGAVVGERIVLTAAHCITNLEHADKIRLIVGKHDLNQKDHHERSFKAEKTIIHPQFRKMGPHSNDIALIKVKAVNDNGFTFNSHVQPICLPEEDSQIAGVGEWCTVTGWGAQKPEDFESLSGVLKAASVPLLDLSTCRQSGVYGGRVQSILDSMICAGPLEGGVDACGGDSGGPLACQVDGHFILTGVVSWGDGCAKKNRPGVYTRVAHFTPWIHETLTKLGA</sequence>
<dbReference type="InParanoid" id="A0A482WTQ2"/>
<keyword evidence="2 5" id="KW-0378">Hydrolase</keyword>
<keyword evidence="4" id="KW-1015">Disulfide bond</keyword>
<dbReference type="Pfam" id="PF00089">
    <property type="entry name" value="Trypsin"/>
    <property type="match status" value="1"/>
</dbReference>
<reference evidence="8 9" key="1">
    <citation type="journal article" date="2017" name="Gigascience">
        <title>Genome sequence of the small brown planthopper, Laodelphax striatellus.</title>
        <authorList>
            <person name="Zhu J."/>
            <person name="Jiang F."/>
            <person name="Wang X."/>
            <person name="Yang P."/>
            <person name="Bao Y."/>
            <person name="Zhao W."/>
            <person name="Wang W."/>
            <person name="Lu H."/>
            <person name="Wang Q."/>
            <person name="Cui N."/>
            <person name="Li J."/>
            <person name="Chen X."/>
            <person name="Luo L."/>
            <person name="Yu J."/>
            <person name="Kang L."/>
            <person name="Cui F."/>
        </authorList>
    </citation>
    <scope>NUCLEOTIDE SEQUENCE [LARGE SCALE GENOMIC DNA]</scope>
    <source>
        <strain evidence="8">Lst14</strain>
    </source>
</reference>
<evidence type="ECO:0000259" key="7">
    <source>
        <dbReference type="PROSITE" id="PS50240"/>
    </source>
</evidence>
<dbReference type="PRINTS" id="PR00722">
    <property type="entry name" value="CHYMOTRYPSIN"/>
</dbReference>
<evidence type="ECO:0000256" key="1">
    <source>
        <dbReference type="ARBA" id="ARBA00022670"/>
    </source>
</evidence>
<evidence type="ECO:0000256" key="6">
    <source>
        <dbReference type="SAM" id="MobiDB-lite"/>
    </source>
</evidence>
<protein>
    <recommendedName>
        <fullName evidence="7">Peptidase S1 domain-containing protein</fullName>
    </recommendedName>
</protein>
<proteinExistence type="predicted"/>
<dbReference type="PANTHER" id="PTHR24252">
    <property type="entry name" value="ACROSIN-RELATED"/>
    <property type="match status" value="1"/>
</dbReference>
<dbReference type="Proteomes" id="UP000291343">
    <property type="component" value="Unassembled WGS sequence"/>
</dbReference>
<dbReference type="SMART" id="SM00020">
    <property type="entry name" value="Tryp_SPc"/>
    <property type="match status" value="1"/>
</dbReference>
<evidence type="ECO:0000256" key="5">
    <source>
        <dbReference type="RuleBase" id="RU363034"/>
    </source>
</evidence>
<evidence type="ECO:0000313" key="9">
    <source>
        <dbReference type="Proteomes" id="UP000291343"/>
    </source>
</evidence>
<name>A0A482WTQ2_LAOST</name>
<dbReference type="InterPro" id="IPR033116">
    <property type="entry name" value="TRYPSIN_SER"/>
</dbReference>
<dbReference type="GO" id="GO:0004252">
    <property type="term" value="F:serine-type endopeptidase activity"/>
    <property type="evidence" value="ECO:0007669"/>
    <property type="project" value="InterPro"/>
</dbReference>
<dbReference type="SMR" id="A0A482WTQ2"/>
<keyword evidence="9" id="KW-1185">Reference proteome</keyword>
<dbReference type="PROSITE" id="PS50240">
    <property type="entry name" value="TRYPSIN_DOM"/>
    <property type="match status" value="1"/>
</dbReference>
<feature type="region of interest" description="Disordered" evidence="6">
    <location>
        <begin position="35"/>
        <end position="68"/>
    </location>
</feature>
<dbReference type="SUPFAM" id="SSF50494">
    <property type="entry name" value="Trypsin-like serine proteases"/>
    <property type="match status" value="1"/>
</dbReference>
<dbReference type="InterPro" id="IPR009003">
    <property type="entry name" value="Peptidase_S1_PA"/>
</dbReference>
<dbReference type="OrthoDB" id="5979691at2759"/>
<dbReference type="EMBL" id="QKKF02025464">
    <property type="protein sequence ID" value="RZF36848.1"/>
    <property type="molecule type" value="Genomic_DNA"/>
</dbReference>
<dbReference type="STRING" id="195883.A0A482WTQ2"/>
<dbReference type="PROSITE" id="PS00135">
    <property type="entry name" value="TRYPSIN_SER"/>
    <property type="match status" value="1"/>
</dbReference>
<keyword evidence="3 5" id="KW-0720">Serine protease</keyword>
<keyword evidence="1 5" id="KW-0645">Protease</keyword>
<organism evidence="8 9">
    <name type="scientific">Laodelphax striatellus</name>
    <name type="common">Small brown planthopper</name>
    <name type="synonym">Delphax striatella</name>
    <dbReference type="NCBI Taxonomy" id="195883"/>
    <lineage>
        <taxon>Eukaryota</taxon>
        <taxon>Metazoa</taxon>
        <taxon>Ecdysozoa</taxon>
        <taxon>Arthropoda</taxon>
        <taxon>Hexapoda</taxon>
        <taxon>Insecta</taxon>
        <taxon>Pterygota</taxon>
        <taxon>Neoptera</taxon>
        <taxon>Paraneoptera</taxon>
        <taxon>Hemiptera</taxon>
        <taxon>Auchenorrhyncha</taxon>
        <taxon>Fulgoroidea</taxon>
        <taxon>Delphacidae</taxon>
        <taxon>Criomorphinae</taxon>
        <taxon>Laodelphax</taxon>
    </lineage>
</organism>
<dbReference type="AlphaFoldDB" id="A0A482WTQ2"/>
<evidence type="ECO:0000313" key="8">
    <source>
        <dbReference type="EMBL" id="RZF36848.1"/>
    </source>
</evidence>
<evidence type="ECO:0000256" key="2">
    <source>
        <dbReference type="ARBA" id="ARBA00022801"/>
    </source>
</evidence>
<dbReference type="InterPro" id="IPR018114">
    <property type="entry name" value="TRYPSIN_HIS"/>
</dbReference>
<dbReference type="InterPro" id="IPR001314">
    <property type="entry name" value="Peptidase_S1A"/>
</dbReference>
<dbReference type="CDD" id="cd00190">
    <property type="entry name" value="Tryp_SPc"/>
    <property type="match status" value="1"/>
</dbReference>
<dbReference type="GO" id="GO:0006508">
    <property type="term" value="P:proteolysis"/>
    <property type="evidence" value="ECO:0007669"/>
    <property type="project" value="UniProtKB-KW"/>
</dbReference>